<dbReference type="PANTHER" id="PTHR13707">
    <property type="entry name" value="KETOACID-COENZYME A TRANSFERASE"/>
    <property type="match status" value="1"/>
</dbReference>
<dbReference type="GO" id="GO:0008410">
    <property type="term" value="F:CoA-transferase activity"/>
    <property type="evidence" value="ECO:0007669"/>
    <property type="project" value="InterPro"/>
</dbReference>
<evidence type="ECO:0000313" key="3">
    <source>
        <dbReference type="EMBL" id="MPR30203.1"/>
    </source>
</evidence>
<keyword evidence="2 3" id="KW-0808">Transferase</keyword>
<dbReference type="Proteomes" id="UP000403266">
    <property type="component" value="Unassembled WGS sequence"/>
</dbReference>
<comment type="similarity">
    <text evidence="1">Belongs to the 3-oxoacid CoA-transferase subunit A family.</text>
</comment>
<accession>A0A5N7MTB3</accession>
<dbReference type="InterPro" id="IPR004165">
    <property type="entry name" value="CoA_trans_fam_I"/>
</dbReference>
<gene>
    <name evidence="3" type="ORF">FS320_35465</name>
</gene>
<dbReference type="Gene3D" id="3.40.1080.10">
    <property type="entry name" value="Glutaconate Coenzyme A-transferase"/>
    <property type="match status" value="1"/>
</dbReference>
<evidence type="ECO:0000313" key="4">
    <source>
        <dbReference type="Proteomes" id="UP000403266"/>
    </source>
</evidence>
<dbReference type="AlphaFoldDB" id="A0A5N7MTB3"/>
<dbReference type="EMBL" id="VOSK01000326">
    <property type="protein sequence ID" value="MPR30203.1"/>
    <property type="molecule type" value="Genomic_DNA"/>
</dbReference>
<sequence>MNKVYVDARSATTELIKDGMTIMAGGFGLCGIPETLIEAIRDSGAKDLTFISNNAGVDGIGLGRLLETRQI</sequence>
<dbReference type="RefSeq" id="WP_280178287.1">
    <property type="nucleotide sequence ID" value="NZ_VOSJ01000357.1"/>
</dbReference>
<feature type="non-terminal residue" evidence="3">
    <location>
        <position position="71"/>
    </location>
</feature>
<proteinExistence type="inferred from homology"/>
<dbReference type="InterPro" id="IPR037171">
    <property type="entry name" value="NagB/RpiA_transferase-like"/>
</dbReference>
<protein>
    <submittedName>
        <fullName evidence="3">Succinyl-CoA--3-ketoacid-CoA transferase</fullName>
    </submittedName>
</protein>
<dbReference type="Pfam" id="PF01144">
    <property type="entry name" value="CoA_trans"/>
    <property type="match status" value="1"/>
</dbReference>
<comment type="caution">
    <text evidence="3">The sequence shown here is derived from an EMBL/GenBank/DDBJ whole genome shotgun (WGS) entry which is preliminary data.</text>
</comment>
<name>A0A5N7MTB3_9HYPH</name>
<dbReference type="PROSITE" id="PS01273">
    <property type="entry name" value="COA_TRANSF_1"/>
    <property type="match status" value="1"/>
</dbReference>
<organism evidence="3 4">
    <name type="scientific">Microvirga tunisiensis</name>
    <dbReference type="NCBI Taxonomy" id="2108360"/>
    <lineage>
        <taxon>Bacteria</taxon>
        <taxon>Pseudomonadati</taxon>
        <taxon>Pseudomonadota</taxon>
        <taxon>Alphaproteobacteria</taxon>
        <taxon>Hyphomicrobiales</taxon>
        <taxon>Methylobacteriaceae</taxon>
        <taxon>Microvirga</taxon>
    </lineage>
</organism>
<evidence type="ECO:0000256" key="1">
    <source>
        <dbReference type="ARBA" id="ARBA00005612"/>
    </source>
</evidence>
<reference evidence="3 4" key="1">
    <citation type="journal article" date="2019" name="Syst. Appl. Microbiol.">
        <title>Microvirga tunisiensis sp. nov., a root nodule symbiotic bacterium isolated from Lupinus micranthus and L. luteus grown in Northern Tunisia.</title>
        <authorList>
            <person name="Msaddak A."/>
            <person name="Rejili M."/>
            <person name="Duran D."/>
            <person name="Mars M."/>
            <person name="Palacios J.M."/>
            <person name="Ruiz-Argueso T."/>
            <person name="Rey L."/>
            <person name="Imperial J."/>
        </authorList>
    </citation>
    <scope>NUCLEOTIDE SEQUENCE [LARGE SCALE GENOMIC DNA]</scope>
    <source>
        <strain evidence="3 4">Lmie10</strain>
    </source>
</reference>
<dbReference type="InterPro" id="IPR004163">
    <property type="entry name" value="CoA_transf_BS"/>
</dbReference>
<dbReference type="SUPFAM" id="SSF100950">
    <property type="entry name" value="NagB/RpiA/CoA transferase-like"/>
    <property type="match status" value="1"/>
</dbReference>
<keyword evidence="4" id="KW-1185">Reference proteome</keyword>
<dbReference type="PANTHER" id="PTHR13707:SF60">
    <property type="entry name" value="ACETATE COA-TRANSFERASE SUBUNIT ALPHA"/>
    <property type="match status" value="1"/>
</dbReference>
<evidence type="ECO:0000256" key="2">
    <source>
        <dbReference type="ARBA" id="ARBA00022679"/>
    </source>
</evidence>